<dbReference type="PANTHER" id="PTHR13296">
    <property type="entry name" value="BCAS2 PROTEIN"/>
    <property type="match status" value="1"/>
</dbReference>
<reference evidence="7 8" key="1">
    <citation type="submission" date="2023-03" db="EMBL/GenBank/DDBJ databases">
        <title>Mating type loci evolution in Malassezia.</title>
        <authorList>
            <person name="Coelho M.A."/>
        </authorList>
    </citation>
    <scope>NUCLEOTIDE SEQUENCE [LARGE SCALE GENOMIC DNA]</scope>
    <source>
        <strain evidence="7 8">CBS 13387</strain>
    </source>
</reference>
<sequence length="227" mass="26222">MVAGDEGPMRAAADALPYYDTDIDTIPDLRVEAERAVEQEKRHFTPHDSLPPAFEFGAQWAAELERAERGEKLQVLDTSRYQLPHPPDDATEDEWHAALINAEVQLRYMDGRLLNLELLRRYGRTYLLLTCAANMWRLHNYQQEGMAALQTRLLDEATHDMDELNRTRKAMHLQLGDKISMYESRWRDLVSRNLSIRVANLAMRAEIDDLTRRTDAARRTLAAMEEA</sequence>
<dbReference type="GO" id="GO:0000974">
    <property type="term" value="C:Prp19 complex"/>
    <property type="evidence" value="ECO:0007669"/>
    <property type="project" value="TreeGrafter"/>
</dbReference>
<protein>
    <recommendedName>
        <fullName evidence="9">Pre-mRNA-splicing factor SPF27</fullName>
    </recommendedName>
</protein>
<comment type="similarity">
    <text evidence="2">Belongs to the SPF27 family.</text>
</comment>
<evidence type="ECO:0000256" key="2">
    <source>
        <dbReference type="ARBA" id="ARBA00010788"/>
    </source>
</evidence>
<evidence type="ECO:0000256" key="1">
    <source>
        <dbReference type="ARBA" id="ARBA00004123"/>
    </source>
</evidence>
<evidence type="ECO:0000256" key="6">
    <source>
        <dbReference type="ARBA" id="ARBA00023242"/>
    </source>
</evidence>
<evidence type="ECO:0008006" key="9">
    <source>
        <dbReference type="Google" id="ProtNLM"/>
    </source>
</evidence>
<evidence type="ECO:0000313" key="7">
    <source>
        <dbReference type="EMBL" id="WFD15601.1"/>
    </source>
</evidence>
<organism evidence="7 8">
    <name type="scientific">Malassezia arunalokei</name>
    <dbReference type="NCBI Taxonomy" id="1514897"/>
    <lineage>
        <taxon>Eukaryota</taxon>
        <taxon>Fungi</taxon>
        <taxon>Dikarya</taxon>
        <taxon>Basidiomycota</taxon>
        <taxon>Ustilaginomycotina</taxon>
        <taxon>Malasseziomycetes</taxon>
        <taxon>Malasseziales</taxon>
        <taxon>Malasseziaceae</taxon>
        <taxon>Malassezia</taxon>
    </lineage>
</organism>
<gene>
    <name evidence="7" type="ORF">MARU1_001623</name>
</gene>
<keyword evidence="6" id="KW-0539">Nucleus</keyword>
<keyword evidence="8" id="KW-1185">Reference proteome</keyword>
<dbReference type="GO" id="GO:0008380">
    <property type="term" value="P:RNA splicing"/>
    <property type="evidence" value="ECO:0007669"/>
    <property type="project" value="UniProtKB-KW"/>
</dbReference>
<name>A0AAJ5YZ51_9BASI</name>
<keyword evidence="4" id="KW-0747">Spliceosome</keyword>
<dbReference type="GO" id="GO:0071011">
    <property type="term" value="C:precatalytic spliceosome"/>
    <property type="evidence" value="ECO:0007669"/>
    <property type="project" value="TreeGrafter"/>
</dbReference>
<keyword evidence="3" id="KW-0507">mRNA processing</keyword>
<proteinExistence type="inferred from homology"/>
<keyword evidence="5" id="KW-0508">mRNA splicing</keyword>
<dbReference type="GO" id="GO:0006397">
    <property type="term" value="P:mRNA processing"/>
    <property type="evidence" value="ECO:0007669"/>
    <property type="project" value="UniProtKB-KW"/>
</dbReference>
<dbReference type="GO" id="GO:0071013">
    <property type="term" value="C:catalytic step 2 spliceosome"/>
    <property type="evidence" value="ECO:0007669"/>
    <property type="project" value="TreeGrafter"/>
</dbReference>
<accession>A0AAJ5YZ51</accession>
<evidence type="ECO:0000256" key="3">
    <source>
        <dbReference type="ARBA" id="ARBA00022664"/>
    </source>
</evidence>
<evidence type="ECO:0000256" key="5">
    <source>
        <dbReference type="ARBA" id="ARBA00023187"/>
    </source>
</evidence>
<dbReference type="InterPro" id="IPR008409">
    <property type="entry name" value="SPF27"/>
</dbReference>
<dbReference type="Pfam" id="PF05700">
    <property type="entry name" value="BCAS2"/>
    <property type="match status" value="1"/>
</dbReference>
<dbReference type="AlphaFoldDB" id="A0AAJ5YZ51"/>
<evidence type="ECO:0000256" key="4">
    <source>
        <dbReference type="ARBA" id="ARBA00022728"/>
    </source>
</evidence>
<dbReference type="EMBL" id="CP119918">
    <property type="protein sequence ID" value="WFD15601.1"/>
    <property type="molecule type" value="Genomic_DNA"/>
</dbReference>
<dbReference type="PANTHER" id="PTHR13296:SF0">
    <property type="entry name" value="PRE-MRNA-SPLICING FACTOR SPF27"/>
    <property type="match status" value="1"/>
</dbReference>
<comment type="subcellular location">
    <subcellularLocation>
        <location evidence="1">Nucleus</location>
    </subcellularLocation>
</comment>
<dbReference type="Proteomes" id="UP001217582">
    <property type="component" value="Chromosome 3"/>
</dbReference>
<evidence type="ECO:0000313" key="8">
    <source>
        <dbReference type="Proteomes" id="UP001217582"/>
    </source>
</evidence>